<dbReference type="PROSITE" id="PS00086">
    <property type="entry name" value="CYTOCHROME_P450"/>
    <property type="match status" value="1"/>
</dbReference>
<dbReference type="PRINTS" id="PR00385">
    <property type="entry name" value="P450"/>
</dbReference>
<accession>A0A6P4CNE4</accession>
<dbReference type="Proteomes" id="UP000515211">
    <property type="component" value="Chromosome 3"/>
</dbReference>
<dbReference type="InterPro" id="IPR002401">
    <property type="entry name" value="Cyt_P450_E_grp-I"/>
</dbReference>
<evidence type="ECO:0000313" key="8">
    <source>
        <dbReference type="RefSeq" id="XP_015954538.1"/>
    </source>
</evidence>
<keyword evidence="5 8" id="KW-0503">Monooxygenase</keyword>
<proteinExistence type="inferred from homology"/>
<protein>
    <submittedName>
        <fullName evidence="8">Phenylacetaldehyde oxime monooxygenase CYP71AN24</fullName>
    </submittedName>
</protein>
<name>A0A6P4CNE4_ARADU</name>
<evidence type="ECO:0000256" key="3">
    <source>
        <dbReference type="ARBA" id="ARBA00023004"/>
    </source>
</evidence>
<feature type="transmembrane region" description="Helical" evidence="6">
    <location>
        <begin position="15"/>
        <end position="35"/>
    </location>
</feature>
<comment type="similarity">
    <text evidence="1 5">Belongs to the cytochrome P450 family.</text>
</comment>
<evidence type="ECO:0000256" key="4">
    <source>
        <dbReference type="PIRSR" id="PIRSR602401-1"/>
    </source>
</evidence>
<keyword evidence="5" id="KW-0560">Oxidoreductase</keyword>
<dbReference type="RefSeq" id="XP_015954538.1">
    <property type="nucleotide sequence ID" value="XM_016099052.3"/>
</dbReference>
<gene>
    <name evidence="8" type="primary">LOC107478897</name>
</gene>
<dbReference type="OrthoDB" id="1470350at2759"/>
<dbReference type="GO" id="GO:0004497">
    <property type="term" value="F:monooxygenase activity"/>
    <property type="evidence" value="ECO:0007669"/>
    <property type="project" value="UniProtKB-KW"/>
</dbReference>
<keyword evidence="6" id="KW-1133">Transmembrane helix</keyword>
<evidence type="ECO:0000256" key="5">
    <source>
        <dbReference type="RuleBase" id="RU000461"/>
    </source>
</evidence>
<dbReference type="PANTHER" id="PTHR47955">
    <property type="entry name" value="CYTOCHROME P450 FAMILY 71 PROTEIN"/>
    <property type="match status" value="1"/>
</dbReference>
<dbReference type="GeneID" id="107478897"/>
<dbReference type="GO" id="GO:0020037">
    <property type="term" value="F:heme binding"/>
    <property type="evidence" value="ECO:0007669"/>
    <property type="project" value="InterPro"/>
</dbReference>
<organism evidence="7 8">
    <name type="scientific">Arachis duranensis</name>
    <name type="common">Wild peanut</name>
    <dbReference type="NCBI Taxonomy" id="130453"/>
    <lineage>
        <taxon>Eukaryota</taxon>
        <taxon>Viridiplantae</taxon>
        <taxon>Streptophyta</taxon>
        <taxon>Embryophyta</taxon>
        <taxon>Tracheophyta</taxon>
        <taxon>Spermatophyta</taxon>
        <taxon>Magnoliopsida</taxon>
        <taxon>eudicotyledons</taxon>
        <taxon>Gunneridae</taxon>
        <taxon>Pentapetalae</taxon>
        <taxon>rosids</taxon>
        <taxon>fabids</taxon>
        <taxon>Fabales</taxon>
        <taxon>Fabaceae</taxon>
        <taxon>Papilionoideae</taxon>
        <taxon>50 kb inversion clade</taxon>
        <taxon>dalbergioids sensu lato</taxon>
        <taxon>Dalbergieae</taxon>
        <taxon>Pterocarpus clade</taxon>
        <taxon>Arachis</taxon>
    </lineage>
</organism>
<keyword evidence="6" id="KW-0812">Transmembrane</keyword>
<dbReference type="SUPFAM" id="SSF48264">
    <property type="entry name" value="Cytochrome P450"/>
    <property type="match status" value="1"/>
</dbReference>
<dbReference type="AlphaFoldDB" id="A0A6P4CNE4"/>
<dbReference type="InterPro" id="IPR036396">
    <property type="entry name" value="Cyt_P450_sf"/>
</dbReference>
<reference evidence="8" key="2">
    <citation type="submission" date="2025-08" db="UniProtKB">
        <authorList>
            <consortium name="RefSeq"/>
        </authorList>
    </citation>
    <scope>IDENTIFICATION</scope>
    <source>
        <tissue evidence="8">Whole plant</tissue>
    </source>
</reference>
<evidence type="ECO:0000256" key="2">
    <source>
        <dbReference type="ARBA" id="ARBA00022723"/>
    </source>
</evidence>
<feature type="binding site" description="axial binding residue" evidence="4">
    <location>
        <position position="459"/>
    </location>
    <ligand>
        <name>heme</name>
        <dbReference type="ChEBI" id="CHEBI:30413"/>
    </ligand>
    <ligandPart>
        <name>Fe</name>
        <dbReference type="ChEBI" id="CHEBI:18248"/>
    </ligandPart>
</feature>
<keyword evidence="6" id="KW-0472">Membrane</keyword>
<dbReference type="FunFam" id="1.10.630.10:FF:000011">
    <property type="entry name" value="Cytochrome P450 83B1"/>
    <property type="match status" value="1"/>
</dbReference>
<keyword evidence="7" id="KW-1185">Reference proteome</keyword>
<dbReference type="CDD" id="cd11072">
    <property type="entry name" value="CYP71-like"/>
    <property type="match status" value="1"/>
</dbReference>
<reference evidence="7" key="1">
    <citation type="journal article" date="2016" name="Nat. Genet.">
        <title>The genome sequences of Arachis duranensis and Arachis ipaensis, the diploid ancestors of cultivated peanut.</title>
        <authorList>
            <person name="Bertioli D.J."/>
            <person name="Cannon S.B."/>
            <person name="Froenicke L."/>
            <person name="Huang G."/>
            <person name="Farmer A.D."/>
            <person name="Cannon E.K."/>
            <person name="Liu X."/>
            <person name="Gao D."/>
            <person name="Clevenger J."/>
            <person name="Dash S."/>
            <person name="Ren L."/>
            <person name="Moretzsohn M.C."/>
            <person name="Shirasawa K."/>
            <person name="Huang W."/>
            <person name="Vidigal B."/>
            <person name="Abernathy B."/>
            <person name="Chu Y."/>
            <person name="Niederhuth C.E."/>
            <person name="Umale P."/>
            <person name="Araujo A.C."/>
            <person name="Kozik A."/>
            <person name="Kim K.D."/>
            <person name="Burow M.D."/>
            <person name="Varshney R.K."/>
            <person name="Wang X."/>
            <person name="Zhang X."/>
            <person name="Barkley N."/>
            <person name="Guimaraes P.M."/>
            <person name="Isobe S."/>
            <person name="Guo B."/>
            <person name="Liao B."/>
            <person name="Stalker H.T."/>
            <person name="Schmitz R.J."/>
            <person name="Scheffler B.E."/>
            <person name="Leal-Bertioli S.C."/>
            <person name="Xun X."/>
            <person name="Jackson S.A."/>
            <person name="Michelmore R."/>
            <person name="Ozias-Akins P."/>
        </authorList>
    </citation>
    <scope>NUCLEOTIDE SEQUENCE [LARGE SCALE GENOMIC DNA]</scope>
    <source>
        <strain evidence="7">cv. V14167</strain>
    </source>
</reference>
<keyword evidence="4 5" id="KW-0349">Heme</keyword>
<evidence type="ECO:0000256" key="1">
    <source>
        <dbReference type="ARBA" id="ARBA00010617"/>
    </source>
</evidence>
<comment type="cofactor">
    <cofactor evidence="4">
        <name>heme</name>
        <dbReference type="ChEBI" id="CHEBI:30413"/>
    </cofactor>
</comment>
<dbReference type="GO" id="GO:0005506">
    <property type="term" value="F:iron ion binding"/>
    <property type="evidence" value="ECO:0007669"/>
    <property type="project" value="InterPro"/>
</dbReference>
<evidence type="ECO:0000256" key="6">
    <source>
        <dbReference type="SAM" id="Phobius"/>
    </source>
</evidence>
<dbReference type="Pfam" id="PF00067">
    <property type="entry name" value="p450"/>
    <property type="match status" value="1"/>
</dbReference>
<dbReference type="PANTHER" id="PTHR47955:SF15">
    <property type="entry name" value="CYTOCHROME P450 71A2-LIKE"/>
    <property type="match status" value="1"/>
</dbReference>
<dbReference type="Gene3D" id="1.10.630.10">
    <property type="entry name" value="Cytochrome P450"/>
    <property type="match status" value="1"/>
</dbReference>
<dbReference type="InterPro" id="IPR017972">
    <property type="entry name" value="Cyt_P450_CS"/>
</dbReference>
<dbReference type="GO" id="GO:0016705">
    <property type="term" value="F:oxidoreductase activity, acting on paired donors, with incorporation or reduction of molecular oxygen"/>
    <property type="evidence" value="ECO:0007669"/>
    <property type="project" value="InterPro"/>
</dbReference>
<dbReference type="InterPro" id="IPR001128">
    <property type="entry name" value="Cyt_P450"/>
</dbReference>
<dbReference type="KEGG" id="adu:107478897"/>
<dbReference type="PRINTS" id="PR00463">
    <property type="entry name" value="EP450I"/>
</dbReference>
<keyword evidence="3 4" id="KW-0408">Iron</keyword>
<evidence type="ECO:0000313" key="7">
    <source>
        <dbReference type="Proteomes" id="UP000515211"/>
    </source>
</evidence>
<keyword evidence="2 4" id="KW-0479">Metal-binding</keyword>
<sequence length="522" mass="59964">MNFLLKQSAYYYEPNPTLCLTIFGFISIFLVLKITRRNYKPNNNKNLPPSPPKLPFIGNLHQFGTLPHRSFHELSNKHGPLMFLQLGQTPAIVVSSAEVAEEIIKKHDIAFSNKPQTTSGKIILYGCSDVVFAPYGEEWRQKRKICVLELLSLKRVKSFKYIREEEIMELVDTIRARKGFSINISELIIATSNNIVSRCVLGQKYDNPDGSGSFGELGRKMMRELAAFSVGDFFPFLGWLDFLTGQIQEFKATFHALDAFFDKVIEEHRRKMMKKEDVKKGQLDKMDFVDILLQVQKDGVHDFQLTNDNLKAILVDMFAGASDTTSTLLEWTLAELIKNPNTMKKVQEEVRKVVGCKSKIDEIDVNQMEYLKCVIKETLRLHPPAPFLTPRETLSDVKLKGFDIPSKTRVFINAWAIQRDPKIWKNPEEFIPERFEENQVDFLRQDFHYVPFGFGRRGCAGISFALASTEVILANLLYWFNWKLPNNSVGVTMKDIDMSETYGLTVTKKVPLYLEPTLYIIQ</sequence>